<keyword evidence="2" id="KW-0472">Membrane</keyword>
<proteinExistence type="predicted"/>
<keyword evidence="2" id="KW-0812">Transmembrane</keyword>
<reference evidence="4" key="1">
    <citation type="submission" date="2024-02" db="UniProtKB">
        <authorList>
            <consortium name="WormBaseParasite"/>
        </authorList>
    </citation>
    <scope>IDENTIFICATION</scope>
</reference>
<evidence type="ECO:0000256" key="1">
    <source>
        <dbReference type="SAM" id="MobiDB-lite"/>
    </source>
</evidence>
<dbReference type="Proteomes" id="UP000035681">
    <property type="component" value="Unplaced"/>
</dbReference>
<dbReference type="AlphaFoldDB" id="A0AAF5CXM5"/>
<keyword evidence="3" id="KW-1185">Reference proteome</keyword>
<sequence length="140" mass="16177">NNFTLNSFFFSIDMVRSFISIFIFLIFITTMYCEEGNDNLESDDPSIFMKRSLAIGRMGFRPGKRSYLDYMLSEDMDPEFNDFYNLNSNVKRSAAVGRLHFRPAKRSLALGRSGFRPGKRSVALGRQKFRPGKRDSSDEK</sequence>
<organism evidence="3 4">
    <name type="scientific">Strongyloides stercoralis</name>
    <name type="common">Threadworm</name>
    <dbReference type="NCBI Taxonomy" id="6248"/>
    <lineage>
        <taxon>Eukaryota</taxon>
        <taxon>Metazoa</taxon>
        <taxon>Ecdysozoa</taxon>
        <taxon>Nematoda</taxon>
        <taxon>Chromadorea</taxon>
        <taxon>Rhabditida</taxon>
        <taxon>Tylenchina</taxon>
        <taxon>Panagrolaimomorpha</taxon>
        <taxon>Strongyloidoidea</taxon>
        <taxon>Strongyloididae</taxon>
        <taxon>Strongyloides</taxon>
    </lineage>
</organism>
<evidence type="ECO:0000256" key="2">
    <source>
        <dbReference type="SAM" id="Phobius"/>
    </source>
</evidence>
<keyword evidence="2" id="KW-1133">Transmembrane helix</keyword>
<feature type="transmembrane region" description="Helical" evidence="2">
    <location>
        <begin position="14"/>
        <end position="33"/>
    </location>
</feature>
<dbReference type="WBParaSite" id="TCONS_00003462.p1">
    <property type="protein sequence ID" value="TCONS_00003462.p1"/>
    <property type="gene ID" value="XLOC_003208"/>
</dbReference>
<feature type="region of interest" description="Disordered" evidence="1">
    <location>
        <begin position="111"/>
        <end position="140"/>
    </location>
</feature>
<evidence type="ECO:0000313" key="4">
    <source>
        <dbReference type="WBParaSite" id="TCONS_00003462.p1"/>
    </source>
</evidence>
<evidence type="ECO:0000313" key="3">
    <source>
        <dbReference type="Proteomes" id="UP000035681"/>
    </source>
</evidence>
<protein>
    <submittedName>
        <fullName evidence="4">Uncharacterized protein</fullName>
    </submittedName>
</protein>
<accession>A0AAF5CXM5</accession>
<name>A0AAF5CXM5_STRER</name>